<evidence type="ECO:0000313" key="11">
    <source>
        <dbReference type="EMBL" id="KAG5673143.1"/>
    </source>
</evidence>
<dbReference type="GO" id="GO:0005549">
    <property type="term" value="F:odorant binding"/>
    <property type="evidence" value="ECO:0007669"/>
    <property type="project" value="InterPro"/>
</dbReference>
<keyword evidence="5 10" id="KW-0552">Olfaction</keyword>
<accession>A0A9J6BTD1</accession>
<evidence type="ECO:0000256" key="8">
    <source>
        <dbReference type="ARBA" id="ARBA00023170"/>
    </source>
</evidence>
<evidence type="ECO:0000313" key="12">
    <source>
        <dbReference type="Proteomes" id="UP001107558"/>
    </source>
</evidence>
<evidence type="ECO:0000256" key="4">
    <source>
        <dbReference type="ARBA" id="ARBA00022692"/>
    </source>
</evidence>
<keyword evidence="3 10" id="KW-0716">Sensory transduction</keyword>
<dbReference type="AlphaFoldDB" id="A0A9J6BTD1"/>
<comment type="similarity">
    <text evidence="10">Belongs to the insect chemoreceptor superfamily. Heteromeric odorant receptor channel (TC 1.A.69) family.</text>
</comment>
<keyword evidence="12" id="KW-1185">Reference proteome</keyword>
<keyword evidence="9 10" id="KW-0807">Transducer</keyword>
<evidence type="ECO:0000256" key="7">
    <source>
        <dbReference type="ARBA" id="ARBA00023136"/>
    </source>
</evidence>
<dbReference type="InterPro" id="IPR004117">
    <property type="entry name" value="7tm6_olfct_rcpt"/>
</dbReference>
<dbReference type="GO" id="GO:0007165">
    <property type="term" value="P:signal transduction"/>
    <property type="evidence" value="ECO:0007669"/>
    <property type="project" value="UniProtKB-KW"/>
</dbReference>
<dbReference type="GO" id="GO:0005886">
    <property type="term" value="C:plasma membrane"/>
    <property type="evidence" value="ECO:0007669"/>
    <property type="project" value="UniProtKB-SubCell"/>
</dbReference>
<keyword evidence="8 10" id="KW-0675">Receptor</keyword>
<organism evidence="11 12">
    <name type="scientific">Polypedilum vanderplanki</name>
    <name type="common">Sleeping chironomid midge</name>
    <dbReference type="NCBI Taxonomy" id="319348"/>
    <lineage>
        <taxon>Eukaryota</taxon>
        <taxon>Metazoa</taxon>
        <taxon>Ecdysozoa</taxon>
        <taxon>Arthropoda</taxon>
        <taxon>Hexapoda</taxon>
        <taxon>Insecta</taxon>
        <taxon>Pterygota</taxon>
        <taxon>Neoptera</taxon>
        <taxon>Endopterygota</taxon>
        <taxon>Diptera</taxon>
        <taxon>Nematocera</taxon>
        <taxon>Chironomoidea</taxon>
        <taxon>Chironomidae</taxon>
        <taxon>Chironominae</taxon>
        <taxon>Polypedilum</taxon>
        <taxon>Polypedilum</taxon>
    </lineage>
</organism>
<feature type="transmembrane region" description="Helical" evidence="10">
    <location>
        <begin position="326"/>
        <end position="343"/>
    </location>
</feature>
<evidence type="ECO:0000256" key="9">
    <source>
        <dbReference type="ARBA" id="ARBA00023224"/>
    </source>
</evidence>
<comment type="caution">
    <text evidence="10">Lacks conserved residue(s) required for the propagation of feature annotation.</text>
</comment>
<evidence type="ECO:0000256" key="10">
    <source>
        <dbReference type="RuleBase" id="RU351113"/>
    </source>
</evidence>
<dbReference type="GO" id="GO:0004984">
    <property type="term" value="F:olfactory receptor activity"/>
    <property type="evidence" value="ECO:0007669"/>
    <property type="project" value="InterPro"/>
</dbReference>
<keyword evidence="2" id="KW-1003">Cell membrane</keyword>
<comment type="subcellular location">
    <subcellularLocation>
        <location evidence="1 10">Cell membrane</location>
        <topology evidence="1 10">Multi-pass membrane protein</topology>
    </subcellularLocation>
</comment>
<name>A0A9J6BTD1_POLVA</name>
<sequence length="422" mass="49548">MDLTPFNLPKKILKILGMWQEKNSPFWYKIYGLFLHLYILEHSCFCQTIYAVITVQEKNYKDFIDTFSILLTCYLTIFKTLIFIKNLQKIKKLTKKLESLLKFSNFNSEPRPNVKFYSTRIRKITNSTYGFHTAIITLSFLMPLIGHNRKLPFKTWAYFDYEKTELSFMTIMIMEFTTSAFTVAINSSLDVYPVIFMCYTIAMLKELSEHFKKVKNSCEKIKENGNSEYKSKSFGNSIKNLENSSIKLKNVNNLLKYQKIQNSKTEPKEIDLKICVDLHRKLKDFCYEISSNYALHFMVQIFFSTLLLCSSVFHLTKLSFDVETSLFFRTLMYVIIMVIQVFLPCHYGNEITVASDELSLSVFHSDWIKSGQNYKGKIKFVLTNLKKRINIEVFGIFHVNYEIFNSVCNSAYSIYALLKKNM</sequence>
<evidence type="ECO:0000256" key="3">
    <source>
        <dbReference type="ARBA" id="ARBA00022606"/>
    </source>
</evidence>
<proteinExistence type="inferred from homology"/>
<feature type="transmembrane region" description="Helical" evidence="10">
    <location>
        <begin position="293"/>
        <end position="314"/>
    </location>
</feature>
<dbReference type="Pfam" id="PF02949">
    <property type="entry name" value="7tm_6"/>
    <property type="match status" value="1"/>
</dbReference>
<dbReference type="PANTHER" id="PTHR21137:SF35">
    <property type="entry name" value="ODORANT RECEPTOR 19A-RELATED"/>
    <property type="match status" value="1"/>
</dbReference>
<feature type="transmembrane region" description="Helical" evidence="10">
    <location>
        <begin position="26"/>
        <end position="51"/>
    </location>
</feature>
<feature type="transmembrane region" description="Helical" evidence="10">
    <location>
        <begin position="166"/>
        <end position="185"/>
    </location>
</feature>
<dbReference type="PANTHER" id="PTHR21137">
    <property type="entry name" value="ODORANT RECEPTOR"/>
    <property type="match status" value="1"/>
</dbReference>
<evidence type="ECO:0000256" key="2">
    <source>
        <dbReference type="ARBA" id="ARBA00022475"/>
    </source>
</evidence>
<dbReference type="EMBL" id="JADBJN010000003">
    <property type="protein sequence ID" value="KAG5673143.1"/>
    <property type="molecule type" value="Genomic_DNA"/>
</dbReference>
<evidence type="ECO:0000256" key="5">
    <source>
        <dbReference type="ARBA" id="ARBA00022725"/>
    </source>
</evidence>
<dbReference type="Proteomes" id="UP001107558">
    <property type="component" value="Chromosome 3"/>
</dbReference>
<evidence type="ECO:0000256" key="6">
    <source>
        <dbReference type="ARBA" id="ARBA00022989"/>
    </source>
</evidence>
<keyword evidence="6 10" id="KW-1133">Transmembrane helix</keyword>
<feature type="transmembrane region" description="Helical" evidence="10">
    <location>
        <begin position="129"/>
        <end position="146"/>
    </location>
</feature>
<gene>
    <name evidence="11" type="ORF">PVAND_003214</name>
</gene>
<dbReference type="OrthoDB" id="7757420at2759"/>
<keyword evidence="7 10" id="KW-0472">Membrane</keyword>
<protein>
    <recommendedName>
        <fullName evidence="10">Odorant receptor</fullName>
    </recommendedName>
</protein>
<keyword evidence="4 10" id="KW-0812">Transmembrane</keyword>
<evidence type="ECO:0000256" key="1">
    <source>
        <dbReference type="ARBA" id="ARBA00004651"/>
    </source>
</evidence>
<comment type="caution">
    <text evidence="11">The sequence shown here is derived from an EMBL/GenBank/DDBJ whole genome shotgun (WGS) entry which is preliminary data.</text>
</comment>
<reference evidence="11" key="1">
    <citation type="submission" date="2021-03" db="EMBL/GenBank/DDBJ databases">
        <title>Chromosome level genome of the anhydrobiotic midge Polypedilum vanderplanki.</title>
        <authorList>
            <person name="Yoshida Y."/>
            <person name="Kikawada T."/>
            <person name="Gusev O."/>
        </authorList>
    </citation>
    <scope>NUCLEOTIDE SEQUENCE</scope>
    <source>
        <strain evidence="11">NIAS01</strain>
        <tissue evidence="11">Whole body or cell culture</tissue>
    </source>
</reference>
<feature type="transmembrane region" description="Helical" evidence="10">
    <location>
        <begin position="63"/>
        <end position="84"/>
    </location>
</feature>